<keyword evidence="3 5" id="KW-0238">DNA-binding</keyword>
<dbReference type="PROSITE" id="PS01081">
    <property type="entry name" value="HTH_TETR_1"/>
    <property type="match status" value="1"/>
</dbReference>
<evidence type="ECO:0000256" key="2">
    <source>
        <dbReference type="ARBA" id="ARBA00023015"/>
    </source>
</evidence>
<organism evidence="7 8">
    <name type="scientific">Methylophilus medardicus</name>
    <dbReference type="NCBI Taxonomy" id="2588534"/>
    <lineage>
        <taxon>Bacteria</taxon>
        <taxon>Pseudomonadati</taxon>
        <taxon>Pseudomonadota</taxon>
        <taxon>Betaproteobacteria</taxon>
        <taxon>Nitrosomonadales</taxon>
        <taxon>Methylophilaceae</taxon>
        <taxon>Methylophilus</taxon>
    </lineage>
</organism>
<dbReference type="InterPro" id="IPR036271">
    <property type="entry name" value="Tet_transcr_reg_TetR-rel_C_sf"/>
</dbReference>
<dbReference type="Pfam" id="PF00440">
    <property type="entry name" value="TetR_N"/>
    <property type="match status" value="1"/>
</dbReference>
<evidence type="ECO:0000259" key="6">
    <source>
        <dbReference type="PROSITE" id="PS50977"/>
    </source>
</evidence>
<proteinExistence type="predicted"/>
<keyword evidence="1" id="KW-0678">Repressor</keyword>
<name>A0A5B8CPQ8_9PROT</name>
<protein>
    <submittedName>
        <fullName evidence="7">TetR/AcrR family transcriptional regulator</fullName>
    </submittedName>
</protein>
<evidence type="ECO:0000313" key="8">
    <source>
        <dbReference type="Proteomes" id="UP000311008"/>
    </source>
</evidence>
<dbReference type="PROSITE" id="PS50977">
    <property type="entry name" value="HTH_TETR_2"/>
    <property type="match status" value="1"/>
</dbReference>
<keyword evidence="8" id="KW-1185">Reference proteome</keyword>
<dbReference type="Gene3D" id="1.10.357.10">
    <property type="entry name" value="Tetracycline Repressor, domain 2"/>
    <property type="match status" value="1"/>
</dbReference>
<evidence type="ECO:0000256" key="3">
    <source>
        <dbReference type="ARBA" id="ARBA00023125"/>
    </source>
</evidence>
<evidence type="ECO:0000256" key="1">
    <source>
        <dbReference type="ARBA" id="ARBA00022491"/>
    </source>
</evidence>
<dbReference type="InterPro" id="IPR001647">
    <property type="entry name" value="HTH_TetR"/>
</dbReference>
<evidence type="ECO:0000313" key="7">
    <source>
        <dbReference type="EMBL" id="QDC43130.1"/>
    </source>
</evidence>
<dbReference type="PANTHER" id="PTHR30055:SF146">
    <property type="entry name" value="HTH-TYPE TRANSCRIPTIONAL DUAL REGULATOR CECR"/>
    <property type="match status" value="1"/>
</dbReference>
<dbReference type="InterPro" id="IPR009057">
    <property type="entry name" value="Homeodomain-like_sf"/>
</dbReference>
<dbReference type="RefSeq" id="WP_140001896.1">
    <property type="nucleotide sequence ID" value="NZ_CP040946.1"/>
</dbReference>
<dbReference type="PANTHER" id="PTHR30055">
    <property type="entry name" value="HTH-TYPE TRANSCRIPTIONAL REGULATOR RUTR"/>
    <property type="match status" value="1"/>
</dbReference>
<dbReference type="Proteomes" id="UP000311008">
    <property type="component" value="Chromosome"/>
</dbReference>
<evidence type="ECO:0000256" key="4">
    <source>
        <dbReference type="ARBA" id="ARBA00023163"/>
    </source>
</evidence>
<feature type="DNA-binding region" description="H-T-H motif" evidence="5">
    <location>
        <begin position="45"/>
        <end position="64"/>
    </location>
</feature>
<dbReference type="Pfam" id="PF14246">
    <property type="entry name" value="TetR_C_7"/>
    <property type="match status" value="1"/>
</dbReference>
<dbReference type="Gene3D" id="1.10.10.60">
    <property type="entry name" value="Homeodomain-like"/>
    <property type="match status" value="1"/>
</dbReference>
<keyword evidence="2" id="KW-0805">Transcription regulation</keyword>
<dbReference type="KEGG" id="mmec:FIU01_00400"/>
<accession>A0A5B8CPQ8</accession>
<dbReference type="SUPFAM" id="SSF46689">
    <property type="entry name" value="Homeodomain-like"/>
    <property type="match status" value="1"/>
</dbReference>
<dbReference type="EMBL" id="CP040946">
    <property type="protein sequence ID" value="QDC43130.1"/>
    <property type="molecule type" value="Genomic_DNA"/>
</dbReference>
<dbReference type="AlphaFoldDB" id="A0A5B8CPQ8"/>
<feature type="domain" description="HTH tetR-type" evidence="6">
    <location>
        <begin position="22"/>
        <end position="82"/>
    </location>
</feature>
<sequence length="223" mass="25145">MSTPIEIASKVKVGRPKSGTAQERHAHLLEHSLHIFMTEGVANTSMARIAAACSVSTRTIYKRFSNKYELLIAAMKHMVEQDVSAMFQLENLQQQSLEQVLTDIGRFILNRVLEPRMLSFFRIAVAEVAHLPELSRAMTVVGPERIHQMLADVFSTYARKGQLPEQNFLLAAESYCELLISGPRRRALFGMQPADWDVEAHIQFVVQLFLKGLQGMEPQNVGH</sequence>
<reference evidence="8" key="1">
    <citation type="journal article" date="2019" name="ISME J.">
        <title>Evolution in action: habitat transition from sediment to the pelagial leads to genome streamlining in Methylophilaceae.</title>
        <authorList>
            <person name="Salcher M."/>
            <person name="Schaefle D."/>
            <person name="Kaspar M."/>
            <person name="Neuenschwander S.M."/>
            <person name="Ghai R."/>
        </authorList>
    </citation>
    <scope>NUCLEOTIDE SEQUENCE [LARGE SCALE GENOMIC DNA]</scope>
    <source>
        <strain evidence="8">MMS-M-51</strain>
    </source>
</reference>
<evidence type="ECO:0000256" key="5">
    <source>
        <dbReference type="PROSITE-ProRule" id="PRU00335"/>
    </source>
</evidence>
<dbReference type="InterPro" id="IPR050109">
    <property type="entry name" value="HTH-type_TetR-like_transc_reg"/>
</dbReference>
<gene>
    <name evidence="7" type="ORF">FIU01_00400</name>
</gene>
<dbReference type="InterPro" id="IPR039536">
    <property type="entry name" value="TetR_C_Proteobacteria"/>
</dbReference>
<dbReference type="GO" id="GO:0003700">
    <property type="term" value="F:DNA-binding transcription factor activity"/>
    <property type="evidence" value="ECO:0007669"/>
    <property type="project" value="TreeGrafter"/>
</dbReference>
<dbReference type="GO" id="GO:0000976">
    <property type="term" value="F:transcription cis-regulatory region binding"/>
    <property type="evidence" value="ECO:0007669"/>
    <property type="project" value="TreeGrafter"/>
</dbReference>
<dbReference type="SUPFAM" id="SSF48498">
    <property type="entry name" value="Tetracyclin repressor-like, C-terminal domain"/>
    <property type="match status" value="1"/>
</dbReference>
<keyword evidence="4" id="KW-0804">Transcription</keyword>
<dbReference type="InterPro" id="IPR023772">
    <property type="entry name" value="DNA-bd_HTH_TetR-type_CS"/>
</dbReference>
<dbReference type="OrthoDB" id="8535430at2"/>